<dbReference type="InterPro" id="IPR000387">
    <property type="entry name" value="Tyr_Pase_dom"/>
</dbReference>
<proteinExistence type="predicted"/>
<keyword evidence="2" id="KW-0904">Protein phosphatase</keyword>
<dbReference type="InterPro" id="IPR042165">
    <property type="entry name" value="PTPMT1"/>
</dbReference>
<dbReference type="InterPro" id="IPR029021">
    <property type="entry name" value="Prot-tyrosine_phosphatase-like"/>
</dbReference>
<evidence type="ECO:0000259" key="3">
    <source>
        <dbReference type="PROSITE" id="PS50054"/>
    </source>
</evidence>
<comment type="caution">
    <text evidence="5">The sequence shown here is derived from an EMBL/GenBank/DDBJ whole genome shotgun (WGS) entry which is preliminary data.</text>
</comment>
<dbReference type="GO" id="GO:0008962">
    <property type="term" value="F:phosphatidylglycerophosphatase activity"/>
    <property type="evidence" value="ECO:0007669"/>
    <property type="project" value="TreeGrafter"/>
</dbReference>
<evidence type="ECO:0000313" key="6">
    <source>
        <dbReference type="Proteomes" id="UP001142055"/>
    </source>
</evidence>
<evidence type="ECO:0000256" key="2">
    <source>
        <dbReference type="ARBA" id="ARBA00022912"/>
    </source>
</evidence>
<sequence>MFARATFIPTLAYNLLRNRWTSWNWYDRIDETVVLGALPFHGPVTQKLIIEENVRGVISMNEDFELRYAVSNSEKWKRFEISFLQLNTPDILHSPKQDKLDKGVEFIMKHIQSPKPPFTEKQIAELRRLIYLDESFQIPWTIQNQGKEISLPNCSQITPRGQSIYVHCKAGRTRSATLVACYLIKRYGLTPEEAIRLMTMRRRQIFLHTKQKDAIETFYKRNMKTKSVGKHV</sequence>
<dbReference type="PROSITE" id="PS00383">
    <property type="entry name" value="TYR_PHOSPHATASE_1"/>
    <property type="match status" value="1"/>
</dbReference>
<dbReference type="InterPro" id="IPR016130">
    <property type="entry name" value="Tyr_Pase_AS"/>
</dbReference>
<dbReference type="Pfam" id="PF00782">
    <property type="entry name" value="DSPc"/>
    <property type="match status" value="1"/>
</dbReference>
<evidence type="ECO:0000259" key="4">
    <source>
        <dbReference type="PROSITE" id="PS50056"/>
    </source>
</evidence>
<keyword evidence="1" id="KW-0378">Hydrolase</keyword>
<dbReference type="GO" id="GO:0004721">
    <property type="term" value="F:phosphoprotein phosphatase activity"/>
    <property type="evidence" value="ECO:0007669"/>
    <property type="project" value="UniProtKB-KW"/>
</dbReference>
<gene>
    <name evidence="5" type="ORF">RDWZM_001269</name>
</gene>
<evidence type="ECO:0008006" key="7">
    <source>
        <dbReference type="Google" id="ProtNLM"/>
    </source>
</evidence>
<dbReference type="PANTHER" id="PTHR46712">
    <property type="entry name" value="PHOSPHATIDYLGLYCEROPHOSPHATASE AND PROTEIN-TYROSINE PHOSPHATASE 1"/>
    <property type="match status" value="1"/>
</dbReference>
<dbReference type="Proteomes" id="UP001142055">
    <property type="component" value="Chromosome 1"/>
</dbReference>
<dbReference type="SMART" id="SM00195">
    <property type="entry name" value="DSPc"/>
    <property type="match status" value="1"/>
</dbReference>
<dbReference type="AlphaFoldDB" id="A0A9Q0MC43"/>
<dbReference type="GO" id="GO:0004439">
    <property type="term" value="F:phosphatidylinositol-4,5-bisphosphate 5-phosphatase activity"/>
    <property type="evidence" value="ECO:0007669"/>
    <property type="project" value="TreeGrafter"/>
</dbReference>
<dbReference type="PANTHER" id="PTHR46712:SF1">
    <property type="entry name" value="PHOSPHATIDYLGLYCEROPHOSPHATASE AND PROTEIN-TYROSINE PHOSPHATASE 1"/>
    <property type="match status" value="1"/>
</dbReference>
<feature type="domain" description="Tyrosine specific protein phosphatases" evidence="4">
    <location>
        <begin position="160"/>
        <end position="213"/>
    </location>
</feature>
<evidence type="ECO:0000256" key="1">
    <source>
        <dbReference type="ARBA" id="ARBA00022801"/>
    </source>
</evidence>
<reference evidence="5" key="1">
    <citation type="submission" date="2022-12" db="EMBL/GenBank/DDBJ databases">
        <title>Genome assemblies of Blomia tropicalis.</title>
        <authorList>
            <person name="Cui Y."/>
        </authorList>
    </citation>
    <scope>NUCLEOTIDE SEQUENCE</scope>
    <source>
        <tissue evidence="5">Adult mites</tissue>
    </source>
</reference>
<feature type="domain" description="Tyrosine-protein phosphatase" evidence="3">
    <location>
        <begin position="25"/>
        <end position="224"/>
    </location>
</feature>
<dbReference type="SUPFAM" id="SSF52799">
    <property type="entry name" value="(Phosphotyrosine protein) phosphatases II"/>
    <property type="match status" value="1"/>
</dbReference>
<dbReference type="OMA" id="HESACMV"/>
<organism evidence="5 6">
    <name type="scientific">Blomia tropicalis</name>
    <name type="common">Mite</name>
    <dbReference type="NCBI Taxonomy" id="40697"/>
    <lineage>
        <taxon>Eukaryota</taxon>
        <taxon>Metazoa</taxon>
        <taxon>Ecdysozoa</taxon>
        <taxon>Arthropoda</taxon>
        <taxon>Chelicerata</taxon>
        <taxon>Arachnida</taxon>
        <taxon>Acari</taxon>
        <taxon>Acariformes</taxon>
        <taxon>Sarcoptiformes</taxon>
        <taxon>Astigmata</taxon>
        <taxon>Glycyphagoidea</taxon>
        <taxon>Echimyopodidae</taxon>
        <taxon>Blomia</taxon>
    </lineage>
</organism>
<dbReference type="InterPro" id="IPR020422">
    <property type="entry name" value="TYR_PHOSPHATASE_DUAL_dom"/>
</dbReference>
<dbReference type="PROSITE" id="PS50056">
    <property type="entry name" value="TYR_PHOSPHATASE_2"/>
    <property type="match status" value="1"/>
</dbReference>
<protein>
    <recommendedName>
        <fullName evidence="7">Phosphatidylglycerophosphatase and protein-tyrosine phosphatase 1</fullName>
    </recommendedName>
</protein>
<accession>A0A9Q0MC43</accession>
<evidence type="ECO:0000313" key="5">
    <source>
        <dbReference type="EMBL" id="KAJ6222724.1"/>
    </source>
</evidence>
<dbReference type="PROSITE" id="PS50054">
    <property type="entry name" value="TYR_PHOSPHATASE_DUAL"/>
    <property type="match status" value="1"/>
</dbReference>
<dbReference type="Gene3D" id="3.90.190.10">
    <property type="entry name" value="Protein tyrosine phosphatase superfamily"/>
    <property type="match status" value="1"/>
</dbReference>
<dbReference type="InterPro" id="IPR000340">
    <property type="entry name" value="Dual-sp_phosphatase_cat-dom"/>
</dbReference>
<dbReference type="EMBL" id="JAPWDV010000001">
    <property type="protein sequence ID" value="KAJ6222724.1"/>
    <property type="molecule type" value="Genomic_DNA"/>
</dbReference>
<name>A0A9Q0MC43_BLOTA</name>
<keyword evidence="6" id="KW-1185">Reference proteome</keyword>